<protein>
    <submittedName>
        <fullName evidence="4">Uncharacterized protein</fullName>
    </submittedName>
</protein>
<evidence type="ECO:0000256" key="2">
    <source>
        <dbReference type="ARBA" id="ARBA00022980"/>
    </source>
</evidence>
<evidence type="ECO:0000256" key="3">
    <source>
        <dbReference type="ARBA" id="ARBA00023274"/>
    </source>
</evidence>
<dbReference type="EMBL" id="JBBHLL010000286">
    <property type="protein sequence ID" value="KAK7806973.1"/>
    <property type="molecule type" value="Genomic_DNA"/>
</dbReference>
<name>A0AAW0HY04_MYOGA</name>
<dbReference type="Gene3D" id="3.30.1550.10">
    <property type="entry name" value="Ribosomal protein L11/L12, N-terminal domain"/>
    <property type="match status" value="1"/>
</dbReference>
<dbReference type="GO" id="GO:1990904">
    <property type="term" value="C:ribonucleoprotein complex"/>
    <property type="evidence" value="ECO:0007669"/>
    <property type="project" value="UniProtKB-KW"/>
</dbReference>
<dbReference type="Proteomes" id="UP001488838">
    <property type="component" value="Unassembled WGS sequence"/>
</dbReference>
<organism evidence="4 5">
    <name type="scientific">Myodes glareolus</name>
    <name type="common">Bank vole</name>
    <name type="synonym">Clethrionomys glareolus</name>
    <dbReference type="NCBI Taxonomy" id="447135"/>
    <lineage>
        <taxon>Eukaryota</taxon>
        <taxon>Metazoa</taxon>
        <taxon>Chordata</taxon>
        <taxon>Craniata</taxon>
        <taxon>Vertebrata</taxon>
        <taxon>Euteleostomi</taxon>
        <taxon>Mammalia</taxon>
        <taxon>Eutheria</taxon>
        <taxon>Euarchontoglires</taxon>
        <taxon>Glires</taxon>
        <taxon>Rodentia</taxon>
        <taxon>Myomorpha</taxon>
        <taxon>Muroidea</taxon>
        <taxon>Cricetidae</taxon>
        <taxon>Arvicolinae</taxon>
        <taxon>Myodes</taxon>
    </lineage>
</organism>
<comment type="caution">
    <text evidence="4">The sequence shown here is derived from an EMBL/GenBank/DDBJ whole genome shotgun (WGS) entry which is preliminary data.</text>
</comment>
<keyword evidence="3" id="KW-0687">Ribonucleoprotein</keyword>
<accession>A0AAW0HY04</accession>
<dbReference type="InterPro" id="IPR036796">
    <property type="entry name" value="Ribosomal_uL11_N_sf"/>
</dbReference>
<evidence type="ECO:0000256" key="1">
    <source>
        <dbReference type="ARBA" id="ARBA00010537"/>
    </source>
</evidence>
<dbReference type="GO" id="GO:0005840">
    <property type="term" value="C:ribosome"/>
    <property type="evidence" value="ECO:0007669"/>
    <property type="project" value="UniProtKB-KW"/>
</dbReference>
<keyword evidence="5" id="KW-1185">Reference proteome</keyword>
<reference evidence="4 5" key="1">
    <citation type="journal article" date="2023" name="bioRxiv">
        <title>Conserved and derived expression patterns and positive selection on dental genes reveal complex evolutionary context of ever-growing rodent molars.</title>
        <authorList>
            <person name="Calamari Z.T."/>
            <person name="Song A."/>
            <person name="Cohen E."/>
            <person name="Akter M."/>
            <person name="Roy R.D."/>
            <person name="Hallikas O."/>
            <person name="Christensen M.M."/>
            <person name="Li P."/>
            <person name="Marangoni P."/>
            <person name="Jernvall J."/>
            <person name="Klein O.D."/>
        </authorList>
    </citation>
    <scope>NUCLEOTIDE SEQUENCE [LARGE SCALE GENOMIC DNA]</scope>
    <source>
        <strain evidence="4">V071</strain>
    </source>
</reference>
<evidence type="ECO:0000313" key="4">
    <source>
        <dbReference type="EMBL" id="KAK7806973.1"/>
    </source>
</evidence>
<sequence>VGVGLQHMPEGADSVEDQRPLEMGPAALLYPTPDSWTDISSFVGLSFLTREIELTTPSLVSRIEWNITNTLAWTHDLSLSAWTLHAILKGGFSTDRSYEAGSPGGDHLVPQMDELWTRKQEACSKSVNQGQTHISKPRRFDFSTSIEPHALEENALLQSYTSPSDNFTNTALAFPRTKKVSDRILWSLGAHNAPEAPSKTVVVQCTRGQVTATSTLTLKIGPLDLPLKKVGDDIPKAALLGRTGFPVKLTNHSRQDQMRCRQAFSRELSGTTKETLGSVATLRTSLETSPVLRWLQLQPCPWVSLEYHLVVSSSILLPSAAAEGPVLASLDLANSSNGRQAPSRPFCGCKHILICSDHSSRLLKAEEYSRVVFTSAANDNALLRKLKGFSKDLHQVYRASHLFKCTSSSLKMHPKYLKVKNPKRSDRIPNIIHGGKSSWEGEPANESASSFYISAVCGSEGGIDPKQKLTSLRQLWSTSGDPCTLPVKNDKEFVGSERGHSRTEEKGKNCKGCHESFDRKSTLPMALNSAKLEHEDDKVYDRFTSLLYAIPKISQGHSRLMTIPSEEDFPSRLTVLPPSAPSGLFLSVAFLSGKGIRYFV</sequence>
<gene>
    <name evidence="4" type="ORF">U0070_009466</name>
</gene>
<feature type="non-terminal residue" evidence="4">
    <location>
        <position position="1"/>
    </location>
</feature>
<comment type="similarity">
    <text evidence="1">Belongs to the universal ribosomal protein uL11 family.</text>
</comment>
<evidence type="ECO:0000313" key="5">
    <source>
        <dbReference type="Proteomes" id="UP001488838"/>
    </source>
</evidence>
<proteinExistence type="inferred from homology"/>
<keyword evidence="2" id="KW-0689">Ribosomal protein</keyword>
<dbReference type="AlphaFoldDB" id="A0AAW0HY04"/>